<dbReference type="InterPro" id="IPR042175">
    <property type="entry name" value="Cell/Rod_MreC_2"/>
</dbReference>
<evidence type="ECO:0000256" key="1">
    <source>
        <dbReference type="ARBA" id="ARBA00009369"/>
    </source>
</evidence>
<feature type="domain" description="Rod shape-determining protein MreC beta-barrel core" evidence="7">
    <location>
        <begin position="123"/>
        <end position="270"/>
    </location>
</feature>
<dbReference type="Proteomes" id="UP000682739">
    <property type="component" value="Chromosome"/>
</dbReference>
<evidence type="ECO:0000256" key="3">
    <source>
        <dbReference type="ARBA" id="ARBA00022960"/>
    </source>
</evidence>
<dbReference type="PANTHER" id="PTHR34138:SF1">
    <property type="entry name" value="CELL SHAPE-DETERMINING PROTEIN MREC"/>
    <property type="match status" value="1"/>
</dbReference>
<evidence type="ECO:0000313" key="8">
    <source>
        <dbReference type="EMBL" id="QTH63192.1"/>
    </source>
</evidence>
<dbReference type="GO" id="GO:0008360">
    <property type="term" value="P:regulation of cell shape"/>
    <property type="evidence" value="ECO:0007669"/>
    <property type="project" value="UniProtKB-KW"/>
</dbReference>
<dbReference type="InterPro" id="IPR055342">
    <property type="entry name" value="MreC_beta-barrel_core"/>
</dbReference>
<dbReference type="RefSeq" id="WP_208831166.1">
    <property type="nucleotide sequence ID" value="NZ_CP072110.1"/>
</dbReference>
<gene>
    <name evidence="8" type="primary">mreC</name>
    <name evidence="8" type="ORF">J1N51_10630</name>
</gene>
<dbReference type="Gene3D" id="2.40.10.340">
    <property type="entry name" value="Rod shape-determining protein MreC, domain 1"/>
    <property type="match status" value="1"/>
</dbReference>
<evidence type="ECO:0000313" key="9">
    <source>
        <dbReference type="Proteomes" id="UP000682739"/>
    </source>
</evidence>
<name>A0A975HHL0_9GAMM</name>
<evidence type="ECO:0000256" key="4">
    <source>
        <dbReference type="ARBA" id="ARBA00032089"/>
    </source>
</evidence>
<dbReference type="EMBL" id="CP072110">
    <property type="protein sequence ID" value="QTH63192.1"/>
    <property type="molecule type" value="Genomic_DNA"/>
</dbReference>
<evidence type="ECO:0000256" key="2">
    <source>
        <dbReference type="ARBA" id="ARBA00013855"/>
    </source>
</evidence>
<dbReference type="InterPro" id="IPR042177">
    <property type="entry name" value="Cell/Rod_1"/>
</dbReference>
<dbReference type="GO" id="GO:0005886">
    <property type="term" value="C:plasma membrane"/>
    <property type="evidence" value="ECO:0007669"/>
    <property type="project" value="TreeGrafter"/>
</dbReference>
<dbReference type="InterPro" id="IPR007221">
    <property type="entry name" value="MreC"/>
</dbReference>
<comment type="function">
    <text evidence="5">Involved in formation and maintenance of cell shape.</text>
</comment>
<dbReference type="PIRSF" id="PIRSF038471">
    <property type="entry name" value="MreC"/>
    <property type="match status" value="1"/>
</dbReference>
<keyword evidence="6" id="KW-0812">Transmembrane</keyword>
<dbReference type="Pfam" id="PF04085">
    <property type="entry name" value="MreC"/>
    <property type="match status" value="1"/>
</dbReference>
<dbReference type="AlphaFoldDB" id="A0A975HHL0"/>
<evidence type="ECO:0000256" key="6">
    <source>
        <dbReference type="SAM" id="Phobius"/>
    </source>
</evidence>
<evidence type="ECO:0000256" key="5">
    <source>
        <dbReference type="PIRNR" id="PIRNR038471"/>
    </source>
</evidence>
<dbReference type="KEGG" id="psym:J1N51_10630"/>
<reference evidence="8" key="1">
    <citation type="submission" date="2021-03" db="EMBL/GenBank/DDBJ databases">
        <title>Description of Psychrosphaera ytuae sp. nov. isolated from deep sea sediment of South China Sea.</title>
        <authorList>
            <person name="Zhang J."/>
            <person name="Xu X.-D."/>
        </authorList>
    </citation>
    <scope>NUCLEOTIDE SEQUENCE</scope>
    <source>
        <strain evidence="8">MTZ26</strain>
    </source>
</reference>
<keyword evidence="3 5" id="KW-0133">Cell shape</keyword>
<sequence>MNPIFGSGPALSLRFAIVFVLSLVAMTVDVYTESSRQIRSTLTSIVAPIQYLADLPQEVFEATAKYGASKQRLLDENERLQKVQLEQSEKLQKYNMLVAENARLRALLDTNIRVDAKKAIAEIMSVASHPYSHNVVIDKGTSDDVFEGQPVLDHEGVVGQVVSAGNNTARVILLTDQTHAVPIRVLRNDITGILSGTGDINLMTLNNVPHDTDIKIGDQLITSGLGGVFPDGYPVATVVNVKADLSKPFLDILATPAAQVNRLKHVLLLWPRPGQADVNKGVIND</sequence>
<dbReference type="NCBIfam" id="TIGR00219">
    <property type="entry name" value="mreC"/>
    <property type="match status" value="1"/>
</dbReference>
<feature type="transmembrane region" description="Helical" evidence="6">
    <location>
        <begin position="12"/>
        <end position="31"/>
    </location>
</feature>
<dbReference type="PANTHER" id="PTHR34138">
    <property type="entry name" value="CELL SHAPE-DETERMINING PROTEIN MREC"/>
    <property type="match status" value="1"/>
</dbReference>
<protein>
    <recommendedName>
        <fullName evidence="2 5">Cell shape-determining protein MreC</fullName>
    </recommendedName>
    <alternativeName>
        <fullName evidence="4 5">Cell shape protein MreC</fullName>
    </alternativeName>
</protein>
<accession>A0A975HHL0</accession>
<proteinExistence type="inferred from homology"/>
<keyword evidence="9" id="KW-1185">Reference proteome</keyword>
<keyword evidence="6" id="KW-0472">Membrane</keyword>
<keyword evidence="6" id="KW-1133">Transmembrane helix</keyword>
<comment type="similarity">
    <text evidence="1 5">Belongs to the MreC family.</text>
</comment>
<evidence type="ECO:0000259" key="7">
    <source>
        <dbReference type="Pfam" id="PF04085"/>
    </source>
</evidence>
<dbReference type="Gene3D" id="2.40.10.350">
    <property type="entry name" value="Rod shape-determining protein MreC, domain 2"/>
    <property type="match status" value="1"/>
</dbReference>
<organism evidence="8 9">
    <name type="scientific">Psychrosphaera ytuae</name>
    <dbReference type="NCBI Taxonomy" id="2820710"/>
    <lineage>
        <taxon>Bacteria</taxon>
        <taxon>Pseudomonadati</taxon>
        <taxon>Pseudomonadota</taxon>
        <taxon>Gammaproteobacteria</taxon>
        <taxon>Alteromonadales</taxon>
        <taxon>Pseudoalteromonadaceae</taxon>
        <taxon>Psychrosphaera</taxon>
    </lineage>
</organism>